<evidence type="ECO:0000256" key="1">
    <source>
        <dbReference type="SAM" id="SignalP"/>
    </source>
</evidence>
<evidence type="ECO:0000313" key="3">
    <source>
        <dbReference type="Proteomes" id="UP000001929"/>
    </source>
</evidence>
<feature type="chain" id="PRO_5004215119" evidence="1">
    <location>
        <begin position="21"/>
        <end position="323"/>
    </location>
</feature>
<accession>Q2RY74</accession>
<reference evidence="2 3" key="1">
    <citation type="journal article" date="2011" name="Stand. Genomic Sci.">
        <title>Complete genome sequence of Rhodospirillum rubrum type strain (S1).</title>
        <authorList>
            <person name="Munk A.C."/>
            <person name="Copeland A."/>
            <person name="Lucas S."/>
            <person name="Lapidus A."/>
            <person name="Del Rio T.G."/>
            <person name="Barry K."/>
            <person name="Detter J.C."/>
            <person name="Hammon N."/>
            <person name="Israni S."/>
            <person name="Pitluck S."/>
            <person name="Brettin T."/>
            <person name="Bruce D."/>
            <person name="Han C."/>
            <person name="Tapia R."/>
            <person name="Gilna P."/>
            <person name="Schmutz J."/>
            <person name="Larimer F."/>
            <person name="Land M."/>
            <person name="Kyrpides N.C."/>
            <person name="Mavromatis K."/>
            <person name="Richardson P."/>
            <person name="Rohde M."/>
            <person name="Goker M."/>
            <person name="Klenk H.P."/>
            <person name="Zhang Y."/>
            <person name="Roberts G.P."/>
            <person name="Reslewic S."/>
            <person name="Schwartz D.C."/>
        </authorList>
    </citation>
    <scope>NUCLEOTIDE SEQUENCE [LARGE SCALE GENOMIC DNA]</scope>
    <source>
        <strain evidence="3">ATCC 11170 / ATH 1.1.1 / DSM 467 / LMG 4362 / NCIMB 8255 / S1</strain>
    </source>
</reference>
<dbReference type="PATRIC" id="fig|269796.9.peg.170"/>
<evidence type="ECO:0000313" key="2">
    <source>
        <dbReference type="EMBL" id="ABC20921.1"/>
    </source>
</evidence>
<dbReference type="AlphaFoldDB" id="Q2RY74"/>
<gene>
    <name evidence="2" type="ordered locus">Rru_A0116</name>
</gene>
<dbReference type="Proteomes" id="UP000001929">
    <property type="component" value="Chromosome"/>
</dbReference>
<dbReference type="EMBL" id="CP000230">
    <property type="protein sequence ID" value="ABC20921.1"/>
    <property type="molecule type" value="Genomic_DNA"/>
</dbReference>
<dbReference type="STRING" id="269796.Rru_A0116"/>
<dbReference type="HOGENOM" id="CLU_860188_0_0_5"/>
<protein>
    <submittedName>
        <fullName evidence="2">Uncharacterized protein</fullName>
    </submittedName>
</protein>
<name>Q2RY74_RHORT</name>
<feature type="signal peptide" evidence="1">
    <location>
        <begin position="1"/>
        <end position="20"/>
    </location>
</feature>
<dbReference type="RefSeq" id="WP_011387877.1">
    <property type="nucleotide sequence ID" value="NC_007643.1"/>
</dbReference>
<keyword evidence="3" id="KW-1185">Reference proteome</keyword>
<dbReference type="KEGG" id="rru:Rru_A0116"/>
<organism evidence="2 3">
    <name type="scientific">Rhodospirillum rubrum (strain ATCC 11170 / ATH 1.1.1 / DSM 467 / LMG 4362 / NCIMB 8255 / S1)</name>
    <dbReference type="NCBI Taxonomy" id="269796"/>
    <lineage>
        <taxon>Bacteria</taxon>
        <taxon>Pseudomonadati</taxon>
        <taxon>Pseudomonadota</taxon>
        <taxon>Alphaproteobacteria</taxon>
        <taxon>Rhodospirillales</taxon>
        <taxon>Rhodospirillaceae</taxon>
        <taxon>Rhodospirillum</taxon>
    </lineage>
</organism>
<keyword evidence="1" id="KW-0732">Signal</keyword>
<dbReference type="EnsemblBacteria" id="ABC20921">
    <property type="protein sequence ID" value="ABC20921"/>
    <property type="gene ID" value="Rru_A0116"/>
</dbReference>
<sequence length="323" mass="34314">MRRRWLGLGLALACLGAALALSGQVARESARLDDLERSFRAQSAALAGDRRAQAEGRDLAEAWRKAWARGDLADIDRRGTLDPLPDLAARWRIFAVESTLAPRTSRPVAEGLESVSDTLTLSGQALLDGDILGFAEAVAKAFSPRGGVSGLEIRRSAEAEGIDLASVAQGSEAALLTFELRLRRDGLIWRGPGAPAPDPAPDVIADGESGAPPRALLLGTSREGAAVVAAISAGPWGRPPGWRDLRDLRLDALLWVGPAAWTVWLNGKAYGPLSLAPPHVRLLGASSRGVTLAVERGPGDWRRVGLRPAQTYRVFDDRLEGGL</sequence>
<proteinExistence type="predicted"/>